<dbReference type="AlphaFoldDB" id="A0A895YKN8"/>
<proteinExistence type="predicted"/>
<gene>
    <name evidence="2" type="primary">cas5e</name>
    <name evidence="2" type="ORF">JQS43_23430</name>
</gene>
<dbReference type="CDD" id="cd09756">
    <property type="entry name" value="Cas5_I-E"/>
    <property type="match status" value="1"/>
</dbReference>
<accession>A0A895YKN8</accession>
<dbReference type="InterPro" id="IPR021124">
    <property type="entry name" value="CRISPR-assoc_prot_Cas5"/>
</dbReference>
<dbReference type="InterPro" id="IPR010147">
    <property type="entry name" value="CRISPR-assoc_prot_CasD"/>
</dbReference>
<dbReference type="EMBL" id="CP070499">
    <property type="protein sequence ID" value="QSB14408.1"/>
    <property type="molecule type" value="Genomic_DNA"/>
</dbReference>
<sequence length="234" mass="25206">MSTLRLRLAGPLQAWGAHSRFVRRATETAPTKSGIIGLLAAAQGRRRTDDVTDLCGLRFGVRADQPGRLLRDFQTARSLDGARSFPLSYRYYLTDAVFLAVVEGADALLTGLDEAVRSPHFPLYLGRRSCPPAGPISLGVHPGDLNHALATTEWQASAGQQRQIGAATVWLDTVRDAGPQGQGGAVETVRDEPLSFDPARREYGWRTVARGRVSVANPHAPQIPEHDPLAVVGG</sequence>
<evidence type="ECO:0000313" key="3">
    <source>
        <dbReference type="Proteomes" id="UP000662857"/>
    </source>
</evidence>
<dbReference type="Proteomes" id="UP000662857">
    <property type="component" value="Chromosome"/>
</dbReference>
<protein>
    <submittedName>
        <fullName evidence="2">Type I-E CRISPR-associated protein Cas5/CasD</fullName>
    </submittedName>
</protein>
<dbReference type="NCBIfam" id="TIGR01868">
    <property type="entry name" value="casD_Cas5e"/>
    <property type="match status" value="1"/>
</dbReference>
<dbReference type="RefSeq" id="WP_239676539.1">
    <property type="nucleotide sequence ID" value="NZ_CP070499.1"/>
</dbReference>
<dbReference type="KEGG" id="nhy:JQS43_23430"/>
<evidence type="ECO:0000313" key="2">
    <source>
        <dbReference type="EMBL" id="QSB14408.1"/>
    </source>
</evidence>
<reference evidence="2" key="1">
    <citation type="submission" date="2021-02" db="EMBL/GenBank/DDBJ databases">
        <title>Natrosporangium hydrolyticum gen. nov., sp. nov, a haloalkaliphilic actinobacterium from a soda solonchak soil.</title>
        <authorList>
            <person name="Sorokin D.Y."/>
            <person name="Khijniak T.V."/>
            <person name="Zakharycheva A.P."/>
            <person name="Boueva O.V."/>
            <person name="Ariskina E.V."/>
            <person name="Hahnke R.L."/>
            <person name="Bunk B."/>
            <person name="Sproer C."/>
            <person name="Schumann P."/>
            <person name="Evtushenko L.I."/>
            <person name="Kublanov I.V."/>
        </authorList>
    </citation>
    <scope>NUCLEOTIDE SEQUENCE</scope>
    <source>
        <strain evidence="2">DSM 106523</strain>
    </source>
</reference>
<dbReference type="GO" id="GO:0051607">
    <property type="term" value="P:defense response to virus"/>
    <property type="evidence" value="ECO:0007669"/>
    <property type="project" value="UniProtKB-KW"/>
</dbReference>
<dbReference type="Pfam" id="PF09704">
    <property type="entry name" value="Cas_Cas5d"/>
    <property type="match status" value="1"/>
</dbReference>
<dbReference type="GO" id="GO:0003723">
    <property type="term" value="F:RNA binding"/>
    <property type="evidence" value="ECO:0007669"/>
    <property type="project" value="InterPro"/>
</dbReference>
<dbReference type="NCBIfam" id="TIGR02593">
    <property type="entry name" value="CRISPR_cas5"/>
    <property type="match status" value="1"/>
</dbReference>
<evidence type="ECO:0000256" key="1">
    <source>
        <dbReference type="ARBA" id="ARBA00023118"/>
    </source>
</evidence>
<keyword evidence="3" id="KW-1185">Reference proteome</keyword>
<dbReference type="GO" id="GO:0043571">
    <property type="term" value="P:maintenance of CRISPR repeat elements"/>
    <property type="evidence" value="ECO:0007669"/>
    <property type="project" value="InterPro"/>
</dbReference>
<organism evidence="2 3">
    <name type="scientific">Natronosporangium hydrolyticum</name>
    <dbReference type="NCBI Taxonomy" id="2811111"/>
    <lineage>
        <taxon>Bacteria</taxon>
        <taxon>Bacillati</taxon>
        <taxon>Actinomycetota</taxon>
        <taxon>Actinomycetes</taxon>
        <taxon>Micromonosporales</taxon>
        <taxon>Micromonosporaceae</taxon>
        <taxon>Natronosporangium</taxon>
    </lineage>
</organism>
<dbReference type="Gene3D" id="3.30.70.2660">
    <property type="match status" value="1"/>
</dbReference>
<dbReference type="InterPro" id="IPR013422">
    <property type="entry name" value="CRISPR-assoc_prot_Cas5_N"/>
</dbReference>
<keyword evidence="1" id="KW-0051">Antiviral defense</keyword>
<name>A0A895YKN8_9ACTN</name>